<sequence length="206" mass="23932">MHAEITALREEIAVLKAEQRRMACRLQESEDYRDLMNLQSAYGYYVDKAMWDKAADLFAEDGTLEIAGRGIYVGRERVRAYLTRLPEYGYGVIFNHMQLQPVIHINSECGTAKARWRTFIMIGWLGKEARWGEATYENEYSRENGKWRIAKLHGIINFYAEYDKGWHKGGIPLLRSVDGLKPDLQPSFNYEAYPEPVVAPFHYDEP</sequence>
<comment type="caution">
    <text evidence="2">The sequence shown here is derived from an EMBL/GenBank/DDBJ whole genome shotgun (WGS) entry which is preliminary data.</text>
</comment>
<gene>
    <name evidence="2" type="ORF">D6851_05015</name>
</gene>
<dbReference type="AlphaFoldDB" id="A0A420EPH8"/>
<name>A0A420EPH8_9SPHN</name>
<dbReference type="OrthoDB" id="7851780at2"/>
<dbReference type="InterPro" id="IPR037401">
    <property type="entry name" value="SnoaL-like"/>
</dbReference>
<proteinExistence type="predicted"/>
<evidence type="ECO:0000259" key="1">
    <source>
        <dbReference type="Pfam" id="PF13577"/>
    </source>
</evidence>
<protein>
    <submittedName>
        <fullName evidence="2">Nuclear transport factor 2 family protein</fullName>
    </submittedName>
</protein>
<keyword evidence="3" id="KW-1185">Reference proteome</keyword>
<dbReference type="Proteomes" id="UP000284395">
    <property type="component" value="Unassembled WGS sequence"/>
</dbReference>
<organism evidence="2 3">
    <name type="scientific">Altericroceibacterium spongiae</name>
    <dbReference type="NCBI Taxonomy" id="2320269"/>
    <lineage>
        <taxon>Bacteria</taxon>
        <taxon>Pseudomonadati</taxon>
        <taxon>Pseudomonadota</taxon>
        <taxon>Alphaproteobacteria</taxon>
        <taxon>Sphingomonadales</taxon>
        <taxon>Erythrobacteraceae</taxon>
        <taxon>Altericroceibacterium</taxon>
    </lineage>
</organism>
<reference evidence="2 3" key="1">
    <citation type="submission" date="2018-09" db="EMBL/GenBank/DDBJ databases">
        <title>Altererythrobacter spongiae sp. nov., isolated from a marine sponge.</title>
        <authorList>
            <person name="Zhuang L."/>
            <person name="Luo L."/>
        </authorList>
    </citation>
    <scope>NUCLEOTIDE SEQUENCE [LARGE SCALE GENOMIC DNA]</scope>
    <source>
        <strain evidence="2 3">HN-Y73</strain>
    </source>
</reference>
<dbReference type="EMBL" id="RAPF01000002">
    <property type="protein sequence ID" value="RKF22582.1"/>
    <property type="molecule type" value="Genomic_DNA"/>
</dbReference>
<feature type="domain" description="SnoaL-like" evidence="1">
    <location>
        <begin position="27"/>
        <end position="152"/>
    </location>
</feature>
<dbReference type="Gene3D" id="3.10.450.50">
    <property type="match status" value="1"/>
</dbReference>
<dbReference type="InterPro" id="IPR032710">
    <property type="entry name" value="NTF2-like_dom_sf"/>
</dbReference>
<accession>A0A420EPH8</accession>
<evidence type="ECO:0000313" key="3">
    <source>
        <dbReference type="Proteomes" id="UP000284395"/>
    </source>
</evidence>
<dbReference type="Pfam" id="PF13577">
    <property type="entry name" value="SnoaL_4"/>
    <property type="match status" value="1"/>
</dbReference>
<evidence type="ECO:0000313" key="2">
    <source>
        <dbReference type="EMBL" id="RKF22582.1"/>
    </source>
</evidence>
<dbReference type="SUPFAM" id="SSF54427">
    <property type="entry name" value="NTF2-like"/>
    <property type="match status" value="1"/>
</dbReference>
<dbReference type="RefSeq" id="WP_120323778.1">
    <property type="nucleotide sequence ID" value="NZ_RAPF01000002.1"/>
</dbReference>